<comment type="caution">
    <text evidence="1">The sequence shown here is derived from an EMBL/GenBank/DDBJ whole genome shotgun (WGS) entry which is preliminary data.</text>
</comment>
<proteinExistence type="predicted"/>
<evidence type="ECO:0000313" key="1">
    <source>
        <dbReference type="EMBL" id="EMS35383.1"/>
    </source>
</evidence>
<organism evidence="1 2">
    <name type="scientific">Mariniradius saccharolyticus AK6</name>
    <dbReference type="NCBI Taxonomy" id="1239962"/>
    <lineage>
        <taxon>Bacteria</taxon>
        <taxon>Pseudomonadati</taxon>
        <taxon>Bacteroidota</taxon>
        <taxon>Cytophagia</taxon>
        <taxon>Cytophagales</taxon>
        <taxon>Cyclobacteriaceae</taxon>
        <taxon>Mariniradius</taxon>
    </lineage>
</organism>
<sequence>MILDQVKCWPCNKYRPTHIKLNFFPAKNNQLKIRFLYNWESSGIEAAFKRIVSQQIFRLYAL</sequence>
<gene>
    <name evidence="1" type="ORF">C943_00156</name>
</gene>
<dbReference type="Proteomes" id="UP000010953">
    <property type="component" value="Unassembled WGS sequence"/>
</dbReference>
<keyword evidence="2" id="KW-1185">Reference proteome</keyword>
<dbReference type="EMBL" id="AMZY02000001">
    <property type="protein sequence ID" value="EMS35383.1"/>
    <property type="molecule type" value="Genomic_DNA"/>
</dbReference>
<dbReference type="InParanoid" id="M7XLQ3"/>
<reference evidence="1" key="1">
    <citation type="submission" date="2013-01" db="EMBL/GenBank/DDBJ databases">
        <title>Genome assembly of Mariniradius saccharolyticus AK6.</title>
        <authorList>
            <person name="Vaidya B."/>
            <person name="Khatri I."/>
            <person name="Tanuku N.R.S."/>
            <person name="Subramanian S."/>
            <person name="Pinnaka A."/>
        </authorList>
    </citation>
    <scope>NUCLEOTIDE SEQUENCE [LARGE SCALE GENOMIC DNA]</scope>
    <source>
        <strain evidence="1">AK6</strain>
    </source>
</reference>
<name>M7XLQ3_9BACT</name>
<evidence type="ECO:0000313" key="2">
    <source>
        <dbReference type="Proteomes" id="UP000010953"/>
    </source>
</evidence>
<dbReference type="AlphaFoldDB" id="M7XLQ3"/>
<protein>
    <submittedName>
        <fullName evidence="1">Uncharacterized protein</fullName>
    </submittedName>
</protein>
<accession>M7XLQ3</accession>